<dbReference type="Proteomes" id="UP000076532">
    <property type="component" value="Unassembled WGS sequence"/>
</dbReference>
<feature type="non-terminal residue" evidence="2">
    <location>
        <position position="1"/>
    </location>
</feature>
<feature type="transmembrane region" description="Helical" evidence="1">
    <location>
        <begin position="37"/>
        <end position="58"/>
    </location>
</feature>
<evidence type="ECO:0000313" key="3">
    <source>
        <dbReference type="Proteomes" id="UP000076532"/>
    </source>
</evidence>
<evidence type="ECO:0000313" key="2">
    <source>
        <dbReference type="EMBL" id="KZP21875.1"/>
    </source>
</evidence>
<evidence type="ECO:0000256" key="1">
    <source>
        <dbReference type="SAM" id="Phobius"/>
    </source>
</evidence>
<dbReference type="OrthoDB" id="419711at2759"/>
<organism evidence="2 3">
    <name type="scientific">Athelia psychrophila</name>
    <dbReference type="NCBI Taxonomy" id="1759441"/>
    <lineage>
        <taxon>Eukaryota</taxon>
        <taxon>Fungi</taxon>
        <taxon>Dikarya</taxon>
        <taxon>Basidiomycota</taxon>
        <taxon>Agaricomycotina</taxon>
        <taxon>Agaricomycetes</taxon>
        <taxon>Agaricomycetidae</taxon>
        <taxon>Atheliales</taxon>
        <taxon>Atheliaceae</taxon>
        <taxon>Athelia</taxon>
    </lineage>
</organism>
<keyword evidence="3" id="KW-1185">Reference proteome</keyword>
<accession>A0A166KG95</accession>
<dbReference type="AlphaFoldDB" id="A0A166KG95"/>
<keyword evidence="1" id="KW-1133">Transmembrane helix</keyword>
<gene>
    <name evidence="2" type="ORF">FIBSPDRAFT_740020</name>
</gene>
<dbReference type="STRING" id="436010.A0A166KG95"/>
<protein>
    <submittedName>
        <fullName evidence="2">Uncharacterized protein</fullName>
    </submittedName>
</protein>
<keyword evidence="1" id="KW-0472">Membrane</keyword>
<sequence length="110" mass="12748">LVSYLWASAVQTFMYALRRNGTFPPQSWPRIPQFLHILHHSSIITFLIMATFIVWALLSCPSTFAITFSRWSMIAQHVMNSLFAPFEILFTDVHPAPWVHAVFLEVFACY</sequence>
<proteinExistence type="predicted"/>
<keyword evidence="1" id="KW-0812">Transmembrane</keyword>
<reference evidence="2 3" key="1">
    <citation type="journal article" date="2016" name="Mol. Biol. Evol.">
        <title>Comparative Genomics of Early-Diverging Mushroom-Forming Fungi Provides Insights into the Origins of Lignocellulose Decay Capabilities.</title>
        <authorList>
            <person name="Nagy L.G."/>
            <person name="Riley R."/>
            <person name="Tritt A."/>
            <person name="Adam C."/>
            <person name="Daum C."/>
            <person name="Floudas D."/>
            <person name="Sun H."/>
            <person name="Yadav J.S."/>
            <person name="Pangilinan J."/>
            <person name="Larsson K.H."/>
            <person name="Matsuura K."/>
            <person name="Barry K."/>
            <person name="Labutti K."/>
            <person name="Kuo R."/>
            <person name="Ohm R.A."/>
            <person name="Bhattacharya S.S."/>
            <person name="Shirouzu T."/>
            <person name="Yoshinaga Y."/>
            <person name="Martin F.M."/>
            <person name="Grigoriev I.V."/>
            <person name="Hibbett D.S."/>
        </authorList>
    </citation>
    <scope>NUCLEOTIDE SEQUENCE [LARGE SCALE GENOMIC DNA]</scope>
    <source>
        <strain evidence="2 3">CBS 109695</strain>
    </source>
</reference>
<dbReference type="EMBL" id="KV417544">
    <property type="protein sequence ID" value="KZP21875.1"/>
    <property type="molecule type" value="Genomic_DNA"/>
</dbReference>
<name>A0A166KG95_9AGAM</name>